<dbReference type="CDD" id="cd07344">
    <property type="entry name" value="M48_yhfN_like"/>
    <property type="match status" value="1"/>
</dbReference>
<keyword evidence="3" id="KW-1185">Reference proteome</keyword>
<dbReference type="Pfam" id="PF01863">
    <property type="entry name" value="YgjP-like"/>
    <property type="match status" value="1"/>
</dbReference>
<name>A0A7X1B1J1_9BACT</name>
<dbReference type="AlphaFoldDB" id="A0A7X1B1J1"/>
<dbReference type="InterPro" id="IPR053136">
    <property type="entry name" value="UTP_pyrophosphatase-like"/>
</dbReference>
<dbReference type="Gene3D" id="3.30.2010.10">
    <property type="entry name" value="Metalloproteases ('zincins'), catalytic domain"/>
    <property type="match status" value="1"/>
</dbReference>
<accession>A0A7X1B1J1</accession>
<evidence type="ECO:0000313" key="2">
    <source>
        <dbReference type="EMBL" id="MBC2603908.1"/>
    </source>
</evidence>
<dbReference type="Proteomes" id="UP000525652">
    <property type="component" value="Unassembled WGS sequence"/>
</dbReference>
<dbReference type="InterPro" id="IPR002725">
    <property type="entry name" value="YgjP-like_metallopeptidase"/>
</dbReference>
<reference evidence="2 3" key="1">
    <citation type="submission" date="2020-07" db="EMBL/GenBank/DDBJ databases">
        <authorList>
            <person name="Feng X."/>
        </authorList>
    </citation>
    <scope>NUCLEOTIDE SEQUENCE [LARGE SCALE GENOMIC DNA]</scope>
    <source>
        <strain evidence="2 3">JCM14086</strain>
    </source>
</reference>
<feature type="domain" description="YgjP-like metallopeptidase" evidence="1">
    <location>
        <begin position="40"/>
        <end position="244"/>
    </location>
</feature>
<sequence length="254" mass="29464">MSGRPIECETSAPGGETVSREFVSEVIPRAIFQRRKGLRRLRMSFDYENRLIIAVPWNCSMRKARDFVESNRDWVIDQAASLSPVLSLEEHFSRSPFISMEGRRIAVSIRRVEAGRSQWIYDEKRAEGLFQLRNSDPSETALRKLLRKVAAVSLEQRVRELASRHGFEPGRVTVRDQKSRWGSCSRNGTISLNWRLLLFSPGAQDHVILHELAHLRHLDHSKNFHQLLSSLDPQRTEHEAELDRDGARWMRVDR</sequence>
<organism evidence="2 3">
    <name type="scientific">Puniceicoccus vermicola</name>
    <dbReference type="NCBI Taxonomy" id="388746"/>
    <lineage>
        <taxon>Bacteria</taxon>
        <taxon>Pseudomonadati</taxon>
        <taxon>Verrucomicrobiota</taxon>
        <taxon>Opitutia</taxon>
        <taxon>Puniceicoccales</taxon>
        <taxon>Puniceicoccaceae</taxon>
        <taxon>Puniceicoccus</taxon>
    </lineage>
</organism>
<gene>
    <name evidence="2" type="ORF">H5P30_19180</name>
</gene>
<dbReference type="PANTHER" id="PTHR30399:SF1">
    <property type="entry name" value="UTP PYROPHOSPHATASE"/>
    <property type="match status" value="1"/>
</dbReference>
<evidence type="ECO:0000313" key="3">
    <source>
        <dbReference type="Proteomes" id="UP000525652"/>
    </source>
</evidence>
<protein>
    <submittedName>
        <fullName evidence="2">M48 family metallopeptidase</fullName>
    </submittedName>
</protein>
<proteinExistence type="predicted"/>
<evidence type="ECO:0000259" key="1">
    <source>
        <dbReference type="Pfam" id="PF01863"/>
    </source>
</evidence>
<comment type="caution">
    <text evidence="2">The sequence shown here is derived from an EMBL/GenBank/DDBJ whole genome shotgun (WGS) entry which is preliminary data.</text>
</comment>
<dbReference type="RefSeq" id="WP_185694526.1">
    <property type="nucleotide sequence ID" value="NZ_JACHVA010000134.1"/>
</dbReference>
<dbReference type="PANTHER" id="PTHR30399">
    <property type="entry name" value="UNCHARACTERIZED PROTEIN YGJP"/>
    <property type="match status" value="1"/>
</dbReference>
<dbReference type="EMBL" id="JACHVA010000134">
    <property type="protein sequence ID" value="MBC2603908.1"/>
    <property type="molecule type" value="Genomic_DNA"/>
</dbReference>